<feature type="compositionally biased region" description="Basic and acidic residues" evidence="1">
    <location>
        <begin position="7"/>
        <end position="16"/>
    </location>
</feature>
<evidence type="ECO:0000256" key="1">
    <source>
        <dbReference type="SAM" id="MobiDB-lite"/>
    </source>
</evidence>
<dbReference type="EMBL" id="VSRR010002224">
    <property type="protein sequence ID" value="MPC30279.1"/>
    <property type="molecule type" value="Genomic_DNA"/>
</dbReference>
<protein>
    <submittedName>
        <fullName evidence="2">Uncharacterized protein</fullName>
    </submittedName>
</protein>
<feature type="region of interest" description="Disordered" evidence="1">
    <location>
        <begin position="1"/>
        <end position="77"/>
    </location>
</feature>
<dbReference type="Proteomes" id="UP000324222">
    <property type="component" value="Unassembled WGS sequence"/>
</dbReference>
<reference evidence="2 3" key="1">
    <citation type="submission" date="2019-05" db="EMBL/GenBank/DDBJ databases">
        <title>Another draft genome of Portunus trituberculatus and its Hox gene families provides insights of decapod evolution.</title>
        <authorList>
            <person name="Jeong J.-H."/>
            <person name="Song I."/>
            <person name="Kim S."/>
            <person name="Choi T."/>
            <person name="Kim D."/>
            <person name="Ryu S."/>
            <person name="Kim W."/>
        </authorList>
    </citation>
    <scope>NUCLEOTIDE SEQUENCE [LARGE SCALE GENOMIC DNA]</scope>
    <source>
        <tissue evidence="2">Muscle</tissue>
    </source>
</reference>
<comment type="caution">
    <text evidence="2">The sequence shown here is derived from an EMBL/GenBank/DDBJ whole genome shotgun (WGS) entry which is preliminary data.</text>
</comment>
<evidence type="ECO:0000313" key="3">
    <source>
        <dbReference type="Proteomes" id="UP000324222"/>
    </source>
</evidence>
<name>A0A5B7EA46_PORTR</name>
<keyword evidence="3" id="KW-1185">Reference proteome</keyword>
<sequence>MVQGGKGRWENGGRKREREKKKRQRKKVKERDKKFPPWRTDERAEEPHPGTVFMDVTQPSSYTTTITTTTTNNNNNN</sequence>
<feature type="compositionally biased region" description="Low complexity" evidence="1">
    <location>
        <begin position="63"/>
        <end position="77"/>
    </location>
</feature>
<gene>
    <name evidence="2" type="ORF">E2C01_023540</name>
</gene>
<dbReference type="AlphaFoldDB" id="A0A5B7EA46"/>
<evidence type="ECO:0000313" key="2">
    <source>
        <dbReference type="EMBL" id="MPC30279.1"/>
    </source>
</evidence>
<feature type="compositionally biased region" description="Basic residues" evidence="1">
    <location>
        <begin position="17"/>
        <end position="28"/>
    </location>
</feature>
<accession>A0A5B7EA46</accession>
<organism evidence="2 3">
    <name type="scientific">Portunus trituberculatus</name>
    <name type="common">Swimming crab</name>
    <name type="synonym">Neptunus trituberculatus</name>
    <dbReference type="NCBI Taxonomy" id="210409"/>
    <lineage>
        <taxon>Eukaryota</taxon>
        <taxon>Metazoa</taxon>
        <taxon>Ecdysozoa</taxon>
        <taxon>Arthropoda</taxon>
        <taxon>Crustacea</taxon>
        <taxon>Multicrustacea</taxon>
        <taxon>Malacostraca</taxon>
        <taxon>Eumalacostraca</taxon>
        <taxon>Eucarida</taxon>
        <taxon>Decapoda</taxon>
        <taxon>Pleocyemata</taxon>
        <taxon>Brachyura</taxon>
        <taxon>Eubrachyura</taxon>
        <taxon>Portunoidea</taxon>
        <taxon>Portunidae</taxon>
        <taxon>Portuninae</taxon>
        <taxon>Portunus</taxon>
    </lineage>
</organism>
<proteinExistence type="predicted"/>
<feature type="compositionally biased region" description="Basic and acidic residues" evidence="1">
    <location>
        <begin position="29"/>
        <end position="48"/>
    </location>
</feature>